<dbReference type="InterPro" id="IPR003474">
    <property type="entry name" value="Glcn_transporter"/>
</dbReference>
<feature type="transmembrane region" description="Helical" evidence="8">
    <location>
        <begin position="418"/>
        <end position="439"/>
    </location>
</feature>
<evidence type="ECO:0000256" key="5">
    <source>
        <dbReference type="ARBA" id="ARBA00022989"/>
    </source>
</evidence>
<gene>
    <name evidence="9" type="ORF">NG54_11505</name>
</gene>
<accession>A0A0A6VES7</accession>
<feature type="transmembrane region" description="Helical" evidence="8">
    <location>
        <begin position="97"/>
        <end position="130"/>
    </location>
</feature>
<keyword evidence="3" id="KW-1003">Cell membrane</keyword>
<evidence type="ECO:0008006" key="11">
    <source>
        <dbReference type="Google" id="ProtNLM"/>
    </source>
</evidence>
<evidence type="ECO:0000313" key="9">
    <source>
        <dbReference type="EMBL" id="KHD85054.1"/>
    </source>
</evidence>
<comment type="similarity">
    <text evidence="7">Belongs to the GntP permease family.</text>
</comment>
<evidence type="ECO:0000256" key="2">
    <source>
        <dbReference type="ARBA" id="ARBA00022448"/>
    </source>
</evidence>
<evidence type="ECO:0000256" key="1">
    <source>
        <dbReference type="ARBA" id="ARBA00004651"/>
    </source>
</evidence>
<dbReference type="STRING" id="363870.NG54_11505"/>
<dbReference type="AlphaFoldDB" id="A0A0A6VES7"/>
<feature type="transmembrane region" description="Helical" evidence="8">
    <location>
        <begin position="297"/>
        <end position="317"/>
    </location>
</feature>
<dbReference type="NCBIfam" id="TIGR00791">
    <property type="entry name" value="gntP"/>
    <property type="match status" value="1"/>
</dbReference>
<proteinExistence type="inferred from homology"/>
<reference evidence="9 10" key="1">
    <citation type="submission" date="2014-10" db="EMBL/GenBank/DDBJ databases">
        <title>Draft genome of phytase producing Bacillus ginsengihumi strain M2.11.</title>
        <authorList>
            <person name="Toymentseva A."/>
            <person name="Boulygina E.A."/>
            <person name="Kazakov S.V."/>
            <person name="Kayumov I."/>
            <person name="Suleimanova A.D."/>
            <person name="Mardanova A.M."/>
            <person name="Maria S.N."/>
            <person name="Sergey M.Y."/>
            <person name="Sharipova M.R."/>
        </authorList>
    </citation>
    <scope>NUCLEOTIDE SEQUENCE [LARGE SCALE GENOMIC DNA]</scope>
    <source>
        <strain evidence="9 10">M2.11</strain>
    </source>
</reference>
<feature type="transmembrane region" description="Helical" evidence="8">
    <location>
        <begin position="166"/>
        <end position="189"/>
    </location>
</feature>
<evidence type="ECO:0000256" key="8">
    <source>
        <dbReference type="SAM" id="Phobius"/>
    </source>
</evidence>
<feature type="transmembrane region" description="Helical" evidence="8">
    <location>
        <begin position="258"/>
        <end position="277"/>
    </location>
</feature>
<evidence type="ECO:0000256" key="3">
    <source>
        <dbReference type="ARBA" id="ARBA00022475"/>
    </source>
</evidence>
<dbReference type="GO" id="GO:0005886">
    <property type="term" value="C:plasma membrane"/>
    <property type="evidence" value="ECO:0007669"/>
    <property type="project" value="UniProtKB-SubCell"/>
</dbReference>
<feature type="transmembrane region" description="Helical" evidence="8">
    <location>
        <begin position="136"/>
        <end position="154"/>
    </location>
</feature>
<comment type="subcellular location">
    <subcellularLocation>
        <location evidence="1">Cell membrane</location>
        <topology evidence="1">Multi-pass membrane protein</topology>
    </subcellularLocation>
</comment>
<organism evidence="9 10">
    <name type="scientific">Heyndrickxia ginsengihumi</name>
    <dbReference type="NCBI Taxonomy" id="363870"/>
    <lineage>
        <taxon>Bacteria</taxon>
        <taxon>Bacillati</taxon>
        <taxon>Bacillota</taxon>
        <taxon>Bacilli</taxon>
        <taxon>Bacillales</taxon>
        <taxon>Bacillaceae</taxon>
        <taxon>Heyndrickxia</taxon>
    </lineage>
</organism>
<dbReference type="PIRSF" id="PIRSF002746">
    <property type="entry name" value="Gluconate_transporter"/>
    <property type="match status" value="1"/>
</dbReference>
<evidence type="ECO:0000313" key="10">
    <source>
        <dbReference type="Proteomes" id="UP000030588"/>
    </source>
</evidence>
<protein>
    <recommendedName>
        <fullName evidence="11">Gluconate permease</fullName>
    </recommendedName>
</protein>
<dbReference type="OrthoDB" id="9787129at2"/>
<dbReference type="GO" id="GO:0015128">
    <property type="term" value="F:gluconate transmembrane transporter activity"/>
    <property type="evidence" value="ECO:0007669"/>
    <property type="project" value="InterPro"/>
</dbReference>
<dbReference type="Pfam" id="PF02447">
    <property type="entry name" value="GntP_permease"/>
    <property type="match status" value="1"/>
</dbReference>
<dbReference type="Proteomes" id="UP000030588">
    <property type="component" value="Unassembled WGS sequence"/>
</dbReference>
<feature type="transmembrane region" description="Helical" evidence="8">
    <location>
        <begin position="12"/>
        <end position="38"/>
    </location>
</feature>
<evidence type="ECO:0000256" key="7">
    <source>
        <dbReference type="ARBA" id="ARBA00049663"/>
    </source>
</evidence>
<keyword evidence="6 8" id="KW-0472">Membrane</keyword>
<keyword evidence="2" id="KW-0813">Transport</keyword>
<evidence type="ECO:0000256" key="4">
    <source>
        <dbReference type="ARBA" id="ARBA00022692"/>
    </source>
</evidence>
<dbReference type="PANTHER" id="PTHR30354">
    <property type="entry name" value="GNT FAMILY GLUCONATE TRANSPORTER"/>
    <property type="match status" value="1"/>
</dbReference>
<evidence type="ECO:0000256" key="6">
    <source>
        <dbReference type="ARBA" id="ARBA00023136"/>
    </source>
</evidence>
<name>A0A0A6VES7_9BACI</name>
<dbReference type="EMBL" id="JRUN01000033">
    <property type="protein sequence ID" value="KHD85054.1"/>
    <property type="molecule type" value="Genomic_DNA"/>
</dbReference>
<feature type="transmembrane region" description="Helical" evidence="8">
    <location>
        <begin position="338"/>
        <end position="367"/>
    </location>
</feature>
<dbReference type="PANTHER" id="PTHR30354:SF22">
    <property type="entry name" value="HIGH-AFFINITY GLUCONATE TRANSPORTER"/>
    <property type="match status" value="1"/>
</dbReference>
<comment type="caution">
    <text evidence="9">The sequence shown here is derived from an EMBL/GenBank/DDBJ whole genome shotgun (WGS) entry which is preliminary data.</text>
</comment>
<sequence>MPLIALASGILILFILIIVFKLNAFLSLMISAISVGLIQGMPPLKIVTSIETGLGGTLGHLVIIIGLGAIFGKIISEGGGAHRIASTLINIFGEKRVDWAICVASFLLGVILYYEVSYILIIPIVYTVAIEAKVKLMKVGIPFLASISIAHVFLPPHPGPTAISAALGANLGLVLLYGIILAIPAAVIFGPLFSKLYKNWNIEIPKHLVTQREFNMDEVPSFSTSILTAVLPVILILVGVIAEFSLSKTSIIYKILTFIGNADIALLISLLIAIYVFGLYRNRKPMTDLMKIVEQSLISMGGIIFILGGGGAFKQVILDSGMANYIADFTSGWNISPFILAWIIAVIIRIAVGSATVTVLTTAGIMVPILKATGVSPELMVLAIGSASIAWAPPSDVSFWMTKEYFNLSIGQTIKSVCFMYTIVAIYGLLGVLALSTVVG</sequence>
<feature type="transmembrane region" description="Helical" evidence="8">
    <location>
        <begin position="58"/>
        <end position="76"/>
    </location>
</feature>
<keyword evidence="4 8" id="KW-0812">Transmembrane</keyword>
<feature type="transmembrane region" description="Helical" evidence="8">
    <location>
        <begin position="226"/>
        <end position="246"/>
    </location>
</feature>
<keyword evidence="5 8" id="KW-1133">Transmembrane helix</keyword>